<dbReference type="InterPro" id="IPR024072">
    <property type="entry name" value="DHFR-like_dom_sf"/>
</dbReference>
<evidence type="ECO:0000313" key="6">
    <source>
        <dbReference type="Proteomes" id="UP001596039"/>
    </source>
</evidence>
<keyword evidence="6" id="KW-1185">Reference proteome</keyword>
<evidence type="ECO:0000313" key="5">
    <source>
        <dbReference type="EMBL" id="MFC5501480.1"/>
    </source>
</evidence>
<name>A0ABW0NME8_9MICO</name>
<proteinExistence type="predicted"/>
<dbReference type="NCBIfam" id="NF010663">
    <property type="entry name" value="PRK14059.1-1"/>
    <property type="match status" value="1"/>
</dbReference>
<dbReference type="Gene3D" id="3.40.430.10">
    <property type="entry name" value="Dihydrofolate Reductase, subunit A"/>
    <property type="match status" value="1"/>
</dbReference>
<reference evidence="6" key="1">
    <citation type="journal article" date="2019" name="Int. J. Syst. Evol. Microbiol.">
        <title>The Global Catalogue of Microorganisms (GCM) 10K type strain sequencing project: providing services to taxonomists for standard genome sequencing and annotation.</title>
        <authorList>
            <consortium name="The Broad Institute Genomics Platform"/>
            <consortium name="The Broad Institute Genome Sequencing Center for Infectious Disease"/>
            <person name="Wu L."/>
            <person name="Ma J."/>
        </authorList>
    </citation>
    <scope>NUCLEOTIDE SEQUENCE [LARGE SCALE GENOMIC DNA]</scope>
    <source>
        <strain evidence="6">CGMCC 4.6997</strain>
    </source>
</reference>
<dbReference type="Proteomes" id="UP001596039">
    <property type="component" value="Unassembled WGS sequence"/>
</dbReference>
<dbReference type="EMBL" id="JBHSMG010000001">
    <property type="protein sequence ID" value="MFC5501480.1"/>
    <property type="molecule type" value="Genomic_DNA"/>
</dbReference>
<evidence type="ECO:0000256" key="1">
    <source>
        <dbReference type="ARBA" id="ARBA00005104"/>
    </source>
</evidence>
<gene>
    <name evidence="5" type="ORF">ACFPJ4_04405</name>
</gene>
<dbReference type="PANTHER" id="PTHR38011:SF7">
    <property type="entry name" value="2,5-DIAMINO-6-RIBOSYLAMINO-4(3H)-PYRIMIDINONE 5'-PHOSPHATE REDUCTASE"/>
    <property type="match status" value="1"/>
</dbReference>
<feature type="domain" description="Bacterial bifunctional deaminase-reductase C-terminal" evidence="4">
    <location>
        <begin position="29"/>
        <end position="234"/>
    </location>
</feature>
<organism evidence="5 6">
    <name type="scientific">Lysinimonas soli</name>
    <dbReference type="NCBI Taxonomy" id="1074233"/>
    <lineage>
        <taxon>Bacteria</taxon>
        <taxon>Bacillati</taxon>
        <taxon>Actinomycetota</taxon>
        <taxon>Actinomycetes</taxon>
        <taxon>Micrococcales</taxon>
        <taxon>Microbacteriaceae</taxon>
        <taxon>Lysinimonas</taxon>
    </lineage>
</organism>
<accession>A0ABW0NME8</accession>
<dbReference type="Pfam" id="PF01872">
    <property type="entry name" value="RibD_C"/>
    <property type="match status" value="1"/>
</dbReference>
<dbReference type="InterPro" id="IPR050765">
    <property type="entry name" value="Riboflavin_Biosynth_HTPR"/>
</dbReference>
<dbReference type="InterPro" id="IPR002734">
    <property type="entry name" value="RibDG_C"/>
</dbReference>
<comment type="caution">
    <text evidence="5">The sequence shown here is derived from an EMBL/GenBank/DDBJ whole genome shotgun (WGS) entry which is preliminary data.</text>
</comment>
<evidence type="ECO:0000259" key="4">
    <source>
        <dbReference type="Pfam" id="PF01872"/>
    </source>
</evidence>
<dbReference type="PANTHER" id="PTHR38011">
    <property type="entry name" value="DIHYDROFOLATE REDUCTASE FAMILY PROTEIN (AFU_ORTHOLOGUE AFUA_8G06820)"/>
    <property type="match status" value="1"/>
</dbReference>
<keyword evidence="2" id="KW-0521">NADP</keyword>
<dbReference type="SUPFAM" id="SSF53597">
    <property type="entry name" value="Dihydrofolate reductase-like"/>
    <property type="match status" value="1"/>
</dbReference>
<evidence type="ECO:0000256" key="3">
    <source>
        <dbReference type="ARBA" id="ARBA00023002"/>
    </source>
</evidence>
<comment type="pathway">
    <text evidence="1">Cofactor biosynthesis; riboflavin biosynthesis.</text>
</comment>
<keyword evidence="3" id="KW-0560">Oxidoreductase</keyword>
<evidence type="ECO:0000256" key="2">
    <source>
        <dbReference type="ARBA" id="ARBA00022857"/>
    </source>
</evidence>
<sequence>MSDRIDRLWPDAAEDLSDEEVLAGLGPGVHVNFVSSIDGAATRDARSGGLSSDADRRHFELLRRSCDVVLVGAGTVRVEGYGAMRVSPASARWRLENGLFEHPVLAMVTERLDLDPASSLFTDAPRRPIVITSSSAPGRDAFSRAADLVVAGEERVDLGLALSALRDRGLTRVLCEGGPSLFGSMLEADLVDDLFLTISPTLEAGNAVRIAHGPSAASRSMELVHVLRSGDELLLRYRRRG</sequence>
<protein>
    <submittedName>
        <fullName evidence="5">Pyrimidine reductase family protein</fullName>
    </submittedName>
</protein>
<dbReference type="RefSeq" id="WP_386739069.1">
    <property type="nucleotide sequence ID" value="NZ_JBHSMG010000001.1"/>
</dbReference>